<evidence type="ECO:0000313" key="2">
    <source>
        <dbReference type="Proteomes" id="UP000607653"/>
    </source>
</evidence>
<gene>
    <name evidence="1" type="ORF">HUJ06_010846</name>
</gene>
<dbReference type="Proteomes" id="UP000607653">
    <property type="component" value="Unassembled WGS sequence"/>
</dbReference>
<evidence type="ECO:0000313" key="1">
    <source>
        <dbReference type="EMBL" id="DAD31995.1"/>
    </source>
</evidence>
<sequence>MNEQPPNFEPIQEAEHVIGLTLKGHIFPRQQVNEETLANYVRLQLKTSGVVTVRVLEAGSLEFSFINNNDCLIALEGGPWFYRLSWILLEEWSDSQTSTIEKV</sequence>
<comment type="caution">
    <text evidence="1">The sequence shown here is derived from an EMBL/GenBank/DDBJ whole genome shotgun (WGS) entry which is preliminary data.</text>
</comment>
<name>A0A822YLW5_NELNU</name>
<organism evidence="1 2">
    <name type="scientific">Nelumbo nucifera</name>
    <name type="common">Sacred lotus</name>
    <dbReference type="NCBI Taxonomy" id="4432"/>
    <lineage>
        <taxon>Eukaryota</taxon>
        <taxon>Viridiplantae</taxon>
        <taxon>Streptophyta</taxon>
        <taxon>Embryophyta</taxon>
        <taxon>Tracheophyta</taxon>
        <taxon>Spermatophyta</taxon>
        <taxon>Magnoliopsida</taxon>
        <taxon>Proteales</taxon>
        <taxon>Nelumbonaceae</taxon>
        <taxon>Nelumbo</taxon>
    </lineage>
</organism>
<keyword evidence="2" id="KW-1185">Reference proteome</keyword>
<reference evidence="1 2" key="1">
    <citation type="journal article" date="2020" name="Mol. Biol. Evol.">
        <title>Distinct Expression and Methylation Patterns for Genes with Different Fates following a Single Whole-Genome Duplication in Flowering Plants.</title>
        <authorList>
            <person name="Shi T."/>
            <person name="Rahmani R.S."/>
            <person name="Gugger P.F."/>
            <person name="Wang M."/>
            <person name="Li H."/>
            <person name="Zhang Y."/>
            <person name="Li Z."/>
            <person name="Wang Q."/>
            <person name="Van de Peer Y."/>
            <person name="Marchal K."/>
            <person name="Chen J."/>
        </authorList>
    </citation>
    <scope>NUCLEOTIDE SEQUENCE [LARGE SCALE GENOMIC DNA]</scope>
    <source>
        <tissue evidence="1">Leaf</tissue>
    </source>
</reference>
<dbReference type="AlphaFoldDB" id="A0A822YLW5"/>
<proteinExistence type="predicted"/>
<dbReference type="EMBL" id="DUZY01000003">
    <property type="protein sequence ID" value="DAD31995.1"/>
    <property type="molecule type" value="Genomic_DNA"/>
</dbReference>
<evidence type="ECO:0008006" key="3">
    <source>
        <dbReference type="Google" id="ProtNLM"/>
    </source>
</evidence>
<accession>A0A822YLW5</accession>
<protein>
    <recommendedName>
        <fullName evidence="3">DUF4283 domain-containing protein</fullName>
    </recommendedName>
</protein>